<evidence type="ECO:0000313" key="2">
    <source>
        <dbReference type="EMBL" id="KDQ62152.1"/>
    </source>
</evidence>
<name>A0A067QF68_9AGAM</name>
<keyword evidence="3" id="KW-1185">Reference proteome</keyword>
<evidence type="ECO:0000256" key="1">
    <source>
        <dbReference type="SAM" id="MobiDB-lite"/>
    </source>
</evidence>
<feature type="compositionally biased region" description="Polar residues" evidence="1">
    <location>
        <begin position="332"/>
        <end position="345"/>
    </location>
</feature>
<feature type="region of interest" description="Disordered" evidence="1">
    <location>
        <begin position="1"/>
        <end position="31"/>
    </location>
</feature>
<dbReference type="AlphaFoldDB" id="A0A067QF68"/>
<gene>
    <name evidence="2" type="ORF">JAAARDRAFT_189518</name>
</gene>
<evidence type="ECO:0000313" key="3">
    <source>
        <dbReference type="Proteomes" id="UP000027265"/>
    </source>
</evidence>
<feature type="compositionally biased region" description="Polar residues" evidence="1">
    <location>
        <begin position="1"/>
        <end position="12"/>
    </location>
</feature>
<dbReference type="EMBL" id="KL197711">
    <property type="protein sequence ID" value="KDQ62152.1"/>
    <property type="molecule type" value="Genomic_DNA"/>
</dbReference>
<accession>A0A067QF68</accession>
<feature type="region of interest" description="Disordered" evidence="1">
    <location>
        <begin position="320"/>
        <end position="345"/>
    </location>
</feature>
<feature type="region of interest" description="Disordered" evidence="1">
    <location>
        <begin position="146"/>
        <end position="228"/>
    </location>
</feature>
<dbReference type="Proteomes" id="UP000027265">
    <property type="component" value="Unassembled WGS sequence"/>
</dbReference>
<feature type="compositionally biased region" description="Basic and acidic residues" evidence="1">
    <location>
        <begin position="320"/>
        <end position="330"/>
    </location>
</feature>
<organism evidence="2 3">
    <name type="scientific">Jaapia argillacea MUCL 33604</name>
    <dbReference type="NCBI Taxonomy" id="933084"/>
    <lineage>
        <taxon>Eukaryota</taxon>
        <taxon>Fungi</taxon>
        <taxon>Dikarya</taxon>
        <taxon>Basidiomycota</taxon>
        <taxon>Agaricomycotina</taxon>
        <taxon>Agaricomycetes</taxon>
        <taxon>Agaricomycetidae</taxon>
        <taxon>Jaapiales</taxon>
        <taxon>Jaapiaceae</taxon>
        <taxon>Jaapia</taxon>
    </lineage>
</organism>
<protein>
    <submittedName>
        <fullName evidence="2">Uncharacterized protein</fullName>
    </submittedName>
</protein>
<reference evidence="3" key="1">
    <citation type="journal article" date="2014" name="Proc. Natl. Acad. Sci. U.S.A.">
        <title>Extensive sampling of basidiomycete genomes demonstrates inadequacy of the white-rot/brown-rot paradigm for wood decay fungi.</title>
        <authorList>
            <person name="Riley R."/>
            <person name="Salamov A.A."/>
            <person name="Brown D.W."/>
            <person name="Nagy L.G."/>
            <person name="Floudas D."/>
            <person name="Held B.W."/>
            <person name="Levasseur A."/>
            <person name="Lombard V."/>
            <person name="Morin E."/>
            <person name="Otillar R."/>
            <person name="Lindquist E.A."/>
            <person name="Sun H."/>
            <person name="LaButti K.M."/>
            <person name="Schmutz J."/>
            <person name="Jabbour D."/>
            <person name="Luo H."/>
            <person name="Baker S.E."/>
            <person name="Pisabarro A.G."/>
            <person name="Walton J.D."/>
            <person name="Blanchette R.A."/>
            <person name="Henrissat B."/>
            <person name="Martin F."/>
            <person name="Cullen D."/>
            <person name="Hibbett D.S."/>
            <person name="Grigoriev I.V."/>
        </authorList>
    </citation>
    <scope>NUCLEOTIDE SEQUENCE [LARGE SCALE GENOMIC DNA]</scope>
    <source>
        <strain evidence="3">MUCL 33604</strain>
    </source>
</reference>
<dbReference type="HOGENOM" id="CLU_804265_0_0_1"/>
<sequence length="345" mass="38322">MYPVSQTRNTPVEDSDETLFTPPNTPSLSDLPPELLAIAKVPTTHPPRQLPLHHPAQRTSDVNVLHDGPNRAIPAAVPLPIVAQAGPSMRFFDDQVLIAGSQRHPLQRGKGQPTDPLQLVEEPIGDESFLGTIDSILELLQSPDNLRRAPEEGQGPSGSRIAAPNESEHSADSAPEVKSSEGKRKRSLGPEQNSSECNTSDSRQKRRRVGHQQVNQLNGEEHDDGPLPKGEVAIQKIKKSQNHPKTREYWSMKEAERRRKNADCVRALTTLFPQHILGHPPAGKKWTKTDILTTATYKIMQGQQNLIQEQHNVIEEQQRELRRRAEDIHGSTKWSGNGSSKLEAD</sequence>
<feature type="compositionally biased region" description="Polar residues" evidence="1">
    <location>
        <begin position="190"/>
        <end position="201"/>
    </location>
</feature>
<proteinExistence type="predicted"/>
<dbReference type="InParanoid" id="A0A067QF68"/>